<protein>
    <recommendedName>
        <fullName evidence="2">Hemerythrin-like domain-containing protein</fullName>
    </recommendedName>
</protein>
<evidence type="ECO:0000256" key="1">
    <source>
        <dbReference type="SAM" id="MobiDB-lite"/>
    </source>
</evidence>
<dbReference type="Gene3D" id="1.20.120.520">
    <property type="entry name" value="nmb1532 protein domain like"/>
    <property type="match status" value="1"/>
</dbReference>
<dbReference type="EMBL" id="BMWE01000002">
    <property type="protein sequence ID" value="GGY07417.1"/>
    <property type="molecule type" value="Genomic_DNA"/>
</dbReference>
<evidence type="ECO:0000313" key="3">
    <source>
        <dbReference type="EMBL" id="GGY07417.1"/>
    </source>
</evidence>
<evidence type="ECO:0000313" key="4">
    <source>
        <dbReference type="Proteomes" id="UP000653308"/>
    </source>
</evidence>
<proteinExistence type="predicted"/>
<dbReference type="Proteomes" id="UP000653308">
    <property type="component" value="Unassembled WGS sequence"/>
</dbReference>
<accession>A0ABQ2Z7E8</accession>
<feature type="region of interest" description="Disordered" evidence="1">
    <location>
        <begin position="1"/>
        <end position="35"/>
    </location>
</feature>
<dbReference type="PANTHER" id="PTHR35585:SF1">
    <property type="entry name" value="HHE DOMAIN PROTEIN (AFU_ORTHOLOGUE AFUA_4G00730)"/>
    <property type="match status" value="1"/>
</dbReference>
<comment type="caution">
    <text evidence="3">The sequence shown here is derived from an EMBL/GenBank/DDBJ whole genome shotgun (WGS) entry which is preliminary data.</text>
</comment>
<dbReference type="CDD" id="cd12108">
    <property type="entry name" value="Hr-like"/>
    <property type="match status" value="1"/>
</dbReference>
<feature type="domain" description="Hemerythrin-like" evidence="2">
    <location>
        <begin position="69"/>
        <end position="183"/>
    </location>
</feature>
<gene>
    <name evidence="3" type="ORF">GCM10010384_09820</name>
</gene>
<sequence length="247" mass="27204">MRSRLLALGDHLRRSAPRGSRPPVTRDNLDEARVPAACGPTPLRDRTARETVLTDATPRLDDAGENDDVVALLMRQHNHIRDLFAEVENATADDRTEAFRRLVRLLAVHETAEEEVVHPAARRLLQDGEQVVDDRLGEERAAKEKLSRLDDMDPHDPGFMPALRELRADVLQHAASEEQYEFPGLREKAGAQQLSMMATAVRAAEAMAPTRPHPGVETAAENVAAGPVAAVIDRSRDAVRKAMGKDS</sequence>
<dbReference type="InterPro" id="IPR012312">
    <property type="entry name" value="Hemerythrin-like"/>
</dbReference>
<name>A0ABQ2Z7E8_9ACTN</name>
<reference evidence="4" key="1">
    <citation type="journal article" date="2019" name="Int. J. Syst. Evol. Microbiol.">
        <title>The Global Catalogue of Microorganisms (GCM) 10K type strain sequencing project: providing services to taxonomists for standard genome sequencing and annotation.</title>
        <authorList>
            <consortium name="The Broad Institute Genomics Platform"/>
            <consortium name="The Broad Institute Genome Sequencing Center for Infectious Disease"/>
            <person name="Wu L."/>
            <person name="Ma J."/>
        </authorList>
    </citation>
    <scope>NUCLEOTIDE SEQUENCE [LARGE SCALE GENOMIC DNA]</scope>
    <source>
        <strain evidence="4">JCM 4957</strain>
    </source>
</reference>
<dbReference type="PANTHER" id="PTHR35585">
    <property type="entry name" value="HHE DOMAIN PROTEIN (AFU_ORTHOLOGUE AFUA_4G00730)"/>
    <property type="match status" value="1"/>
</dbReference>
<dbReference type="Pfam" id="PF01814">
    <property type="entry name" value="Hemerythrin"/>
    <property type="match status" value="1"/>
</dbReference>
<evidence type="ECO:0000259" key="2">
    <source>
        <dbReference type="Pfam" id="PF01814"/>
    </source>
</evidence>
<keyword evidence="4" id="KW-1185">Reference proteome</keyword>
<organism evidence="3 4">
    <name type="scientific">Streptomyces djakartensis</name>
    <dbReference type="NCBI Taxonomy" id="68193"/>
    <lineage>
        <taxon>Bacteria</taxon>
        <taxon>Bacillati</taxon>
        <taxon>Actinomycetota</taxon>
        <taxon>Actinomycetes</taxon>
        <taxon>Kitasatosporales</taxon>
        <taxon>Streptomycetaceae</taxon>
        <taxon>Streptomyces</taxon>
    </lineage>
</organism>